<protein>
    <submittedName>
        <fullName evidence="2">Uncharacterized protein</fullName>
    </submittedName>
</protein>
<feature type="compositionally biased region" description="Polar residues" evidence="1">
    <location>
        <begin position="119"/>
        <end position="137"/>
    </location>
</feature>
<evidence type="ECO:0000313" key="3">
    <source>
        <dbReference type="Proteomes" id="UP001341281"/>
    </source>
</evidence>
<feature type="compositionally biased region" description="Low complexity" evidence="1">
    <location>
        <begin position="108"/>
        <end position="118"/>
    </location>
</feature>
<evidence type="ECO:0000256" key="1">
    <source>
        <dbReference type="SAM" id="MobiDB-lite"/>
    </source>
</evidence>
<name>A0AAQ3U8G0_PASNO</name>
<proteinExistence type="predicted"/>
<feature type="region of interest" description="Disordered" evidence="1">
    <location>
        <begin position="1"/>
        <end position="41"/>
    </location>
</feature>
<organism evidence="2 3">
    <name type="scientific">Paspalum notatum var. saurae</name>
    <dbReference type="NCBI Taxonomy" id="547442"/>
    <lineage>
        <taxon>Eukaryota</taxon>
        <taxon>Viridiplantae</taxon>
        <taxon>Streptophyta</taxon>
        <taxon>Embryophyta</taxon>
        <taxon>Tracheophyta</taxon>
        <taxon>Spermatophyta</taxon>
        <taxon>Magnoliopsida</taxon>
        <taxon>Liliopsida</taxon>
        <taxon>Poales</taxon>
        <taxon>Poaceae</taxon>
        <taxon>PACMAD clade</taxon>
        <taxon>Panicoideae</taxon>
        <taxon>Andropogonodae</taxon>
        <taxon>Paspaleae</taxon>
        <taxon>Paspalinae</taxon>
        <taxon>Paspalum</taxon>
    </lineage>
</organism>
<gene>
    <name evidence="2" type="ORF">U9M48_032676</name>
</gene>
<evidence type="ECO:0000313" key="2">
    <source>
        <dbReference type="EMBL" id="WVZ85807.1"/>
    </source>
</evidence>
<sequence length="152" mass="16238">MLAGGAPTEEGGGGHGGEQHRHGEGPCAASPGGRRSDDADLRRACLPSPLLRHRSSVPFLQSTLCPRAAIAGSSSRPMEPCPLIPCANNSSNPFLFLMLLLSVQIQQQPPFPSPSTQQHCSPCRSNHQRQSLPSNAQQQAQLKELCLSIKKK</sequence>
<feature type="region of interest" description="Disordered" evidence="1">
    <location>
        <begin position="108"/>
        <end position="137"/>
    </location>
</feature>
<accession>A0AAQ3U8G0</accession>
<dbReference type="EMBL" id="CP144751">
    <property type="protein sequence ID" value="WVZ85807.1"/>
    <property type="molecule type" value="Genomic_DNA"/>
</dbReference>
<dbReference type="Proteomes" id="UP001341281">
    <property type="component" value="Chromosome 07"/>
</dbReference>
<keyword evidence="3" id="KW-1185">Reference proteome</keyword>
<reference evidence="2 3" key="1">
    <citation type="submission" date="2024-02" db="EMBL/GenBank/DDBJ databases">
        <title>High-quality chromosome-scale genome assembly of Pensacola bahiagrass (Paspalum notatum Flugge var. saurae).</title>
        <authorList>
            <person name="Vega J.M."/>
            <person name="Podio M."/>
            <person name="Orjuela J."/>
            <person name="Siena L.A."/>
            <person name="Pessino S.C."/>
            <person name="Combes M.C."/>
            <person name="Mariac C."/>
            <person name="Albertini E."/>
            <person name="Pupilli F."/>
            <person name="Ortiz J.P.A."/>
            <person name="Leblanc O."/>
        </authorList>
    </citation>
    <scope>NUCLEOTIDE SEQUENCE [LARGE SCALE GENOMIC DNA]</scope>
    <source>
        <strain evidence="2">R1</strain>
        <tissue evidence="2">Leaf</tissue>
    </source>
</reference>
<dbReference type="AlphaFoldDB" id="A0AAQ3U8G0"/>